<evidence type="ECO:0000313" key="13">
    <source>
        <dbReference type="Proteomes" id="UP000597762"/>
    </source>
</evidence>
<accession>A0A812B7V8</accession>
<evidence type="ECO:0000256" key="8">
    <source>
        <dbReference type="RuleBase" id="RU362131"/>
    </source>
</evidence>
<dbReference type="Pfam" id="PF03372">
    <property type="entry name" value="Exo_endo_phos"/>
    <property type="match status" value="2"/>
</dbReference>
<feature type="site" description="Transition state stabilizer" evidence="7">
    <location>
        <position position="675"/>
    </location>
</feature>
<keyword evidence="8" id="KW-0234">DNA repair</keyword>
<evidence type="ECO:0000256" key="4">
    <source>
        <dbReference type="ARBA" id="ARBA00022801"/>
    </source>
</evidence>
<evidence type="ECO:0000256" key="7">
    <source>
        <dbReference type="PIRSR" id="PIRSR604808-3"/>
    </source>
</evidence>
<evidence type="ECO:0000256" key="5">
    <source>
        <dbReference type="ARBA" id="ARBA00022842"/>
    </source>
</evidence>
<dbReference type="PANTHER" id="PTHR22748:SF6">
    <property type="entry name" value="DNA-(APURINIC OR APYRIMIDINIC SITE) ENDONUCLEASE"/>
    <property type="match status" value="1"/>
</dbReference>
<feature type="transmembrane region" description="Helical" evidence="10">
    <location>
        <begin position="377"/>
        <end position="397"/>
    </location>
</feature>
<feature type="domain" description="Endonuclease/exonuclease/phosphatase" evidence="11">
    <location>
        <begin position="606"/>
        <end position="734"/>
    </location>
</feature>
<dbReference type="GO" id="GO:0005634">
    <property type="term" value="C:nucleus"/>
    <property type="evidence" value="ECO:0007669"/>
    <property type="project" value="TreeGrafter"/>
</dbReference>
<dbReference type="GO" id="GO:0016829">
    <property type="term" value="F:lyase activity"/>
    <property type="evidence" value="ECO:0007669"/>
    <property type="project" value="UniProtKB-KW"/>
</dbReference>
<feature type="domain" description="Endonuclease/exonuclease/phosphatase" evidence="11">
    <location>
        <begin position="49"/>
        <end position="129"/>
    </location>
</feature>
<dbReference type="InterPro" id="IPR036691">
    <property type="entry name" value="Endo/exonu/phosph_ase_sf"/>
</dbReference>
<dbReference type="GO" id="GO:0008311">
    <property type="term" value="F:double-stranded DNA 3'-5' DNA exonuclease activity"/>
    <property type="evidence" value="ECO:0007669"/>
    <property type="project" value="UniProtKB-EC"/>
</dbReference>
<keyword evidence="10" id="KW-1133">Transmembrane helix</keyword>
<feature type="binding site" evidence="6">
    <location>
        <position position="80"/>
    </location>
    <ligand>
        <name>Mg(2+)</name>
        <dbReference type="ChEBI" id="CHEBI:18420"/>
        <label>1</label>
    </ligand>
</feature>
<keyword evidence="4" id="KW-0378">Hydrolase</keyword>
<dbReference type="AlphaFoldDB" id="A0A812B7V8"/>
<name>A0A812B7V8_ACAPH</name>
<feature type="transmembrane region" description="Helical" evidence="10">
    <location>
        <begin position="409"/>
        <end position="428"/>
    </location>
</feature>
<keyword evidence="12" id="KW-0456">Lyase</keyword>
<dbReference type="GO" id="GO:0008081">
    <property type="term" value="F:phosphoric diester hydrolase activity"/>
    <property type="evidence" value="ECO:0007669"/>
    <property type="project" value="TreeGrafter"/>
</dbReference>
<comment type="cofactor">
    <cofactor evidence="6 8">
        <name>Mg(2+)</name>
        <dbReference type="ChEBI" id="CHEBI:18420"/>
    </cofactor>
    <cofactor evidence="6 8">
        <name>Mn(2+)</name>
        <dbReference type="ChEBI" id="CHEBI:29035"/>
    </cofactor>
    <text evidence="6 8">Probably binds two magnesium or manganese ions per subunit.</text>
</comment>
<dbReference type="EMBL" id="CAHIKZ030000419">
    <property type="protein sequence ID" value="CAE1173311.1"/>
    <property type="molecule type" value="Genomic_DNA"/>
</dbReference>
<evidence type="ECO:0000256" key="6">
    <source>
        <dbReference type="PIRSR" id="PIRSR604808-2"/>
    </source>
</evidence>
<evidence type="ECO:0000256" key="1">
    <source>
        <dbReference type="ARBA" id="ARBA00000493"/>
    </source>
</evidence>
<keyword evidence="3 6" id="KW-0479">Metal-binding</keyword>
<comment type="similarity">
    <text evidence="2 8">Belongs to the DNA repair enzymes AP/ExoA family.</text>
</comment>
<dbReference type="GO" id="GO:0046872">
    <property type="term" value="F:metal ion binding"/>
    <property type="evidence" value="ECO:0007669"/>
    <property type="project" value="UniProtKB-KW"/>
</dbReference>
<dbReference type="PROSITE" id="PS51435">
    <property type="entry name" value="AP_NUCLEASE_F1_4"/>
    <property type="match status" value="1"/>
</dbReference>
<keyword evidence="10" id="KW-0472">Membrane</keyword>
<feature type="compositionally biased region" description="Basic and acidic residues" evidence="9">
    <location>
        <begin position="1"/>
        <end position="23"/>
    </location>
</feature>
<dbReference type="PANTHER" id="PTHR22748">
    <property type="entry name" value="AP ENDONUCLEASE"/>
    <property type="match status" value="1"/>
</dbReference>
<organism evidence="12 13">
    <name type="scientific">Acanthosepion pharaonis</name>
    <name type="common">Pharaoh cuttlefish</name>
    <name type="synonym">Sepia pharaonis</name>
    <dbReference type="NCBI Taxonomy" id="158019"/>
    <lineage>
        <taxon>Eukaryota</taxon>
        <taxon>Metazoa</taxon>
        <taxon>Spiralia</taxon>
        <taxon>Lophotrochozoa</taxon>
        <taxon>Mollusca</taxon>
        <taxon>Cephalopoda</taxon>
        <taxon>Coleoidea</taxon>
        <taxon>Decapodiformes</taxon>
        <taxon>Sepiida</taxon>
        <taxon>Sepiina</taxon>
        <taxon>Sepiidae</taxon>
        <taxon>Acanthosepion</taxon>
    </lineage>
</organism>
<gene>
    <name evidence="12" type="ORF">SPHA_12558</name>
</gene>
<keyword evidence="10" id="KW-0812">Transmembrane</keyword>
<keyword evidence="5 6" id="KW-0460">Magnesium</keyword>
<feature type="binding site" evidence="6">
    <location>
        <position position="52"/>
    </location>
    <ligand>
        <name>Mg(2+)</name>
        <dbReference type="ChEBI" id="CHEBI:18420"/>
        <label>1</label>
    </ligand>
</feature>
<dbReference type="Proteomes" id="UP000597762">
    <property type="component" value="Unassembled WGS sequence"/>
</dbReference>
<keyword evidence="8" id="KW-0227">DNA damage</keyword>
<evidence type="ECO:0000256" key="2">
    <source>
        <dbReference type="ARBA" id="ARBA00007092"/>
    </source>
</evidence>
<feature type="region of interest" description="Disordered" evidence="9">
    <location>
        <begin position="1"/>
        <end position="38"/>
    </location>
</feature>
<feature type="transmembrane region" description="Helical" evidence="10">
    <location>
        <begin position="337"/>
        <end position="356"/>
    </location>
</feature>
<dbReference type="GO" id="GO:0006284">
    <property type="term" value="P:base-excision repair"/>
    <property type="evidence" value="ECO:0007669"/>
    <property type="project" value="TreeGrafter"/>
</dbReference>
<protein>
    <recommendedName>
        <fullName evidence="8">DNA-(apurinic or apyrimidinic site) endonuclease</fullName>
        <ecNumber evidence="8">3.1.-.-</ecNumber>
    </recommendedName>
</protein>
<evidence type="ECO:0000313" key="12">
    <source>
        <dbReference type="EMBL" id="CAE1173311.1"/>
    </source>
</evidence>
<evidence type="ECO:0000256" key="9">
    <source>
        <dbReference type="SAM" id="MobiDB-lite"/>
    </source>
</evidence>
<dbReference type="GO" id="GO:0003906">
    <property type="term" value="F:DNA-(apurinic or apyrimidinic site) endonuclease activity"/>
    <property type="evidence" value="ECO:0007669"/>
    <property type="project" value="TreeGrafter"/>
</dbReference>
<comment type="catalytic activity">
    <reaction evidence="1">
        <text>Exonucleolytic cleavage in the 3'- to 5'-direction to yield nucleoside 5'-phosphates.</text>
        <dbReference type="EC" id="3.1.11.2"/>
    </reaction>
</comment>
<reference evidence="12" key="1">
    <citation type="submission" date="2021-01" db="EMBL/GenBank/DDBJ databases">
        <authorList>
            <person name="Li R."/>
            <person name="Bekaert M."/>
        </authorList>
    </citation>
    <scope>NUCLEOTIDE SEQUENCE</scope>
    <source>
        <strain evidence="12">Farmed</strain>
    </source>
</reference>
<evidence type="ECO:0000256" key="3">
    <source>
        <dbReference type="ARBA" id="ARBA00022723"/>
    </source>
</evidence>
<dbReference type="Gene3D" id="3.60.10.10">
    <property type="entry name" value="Endonuclease/exonuclease/phosphatase"/>
    <property type="match status" value="2"/>
</dbReference>
<keyword evidence="13" id="KW-1185">Reference proteome</keyword>
<evidence type="ECO:0000256" key="10">
    <source>
        <dbReference type="SAM" id="Phobius"/>
    </source>
</evidence>
<dbReference type="SUPFAM" id="SSF56219">
    <property type="entry name" value="DNase I-like"/>
    <property type="match status" value="2"/>
</dbReference>
<evidence type="ECO:0000259" key="11">
    <source>
        <dbReference type="Pfam" id="PF03372"/>
    </source>
</evidence>
<dbReference type="OrthoDB" id="498125at2759"/>
<keyword evidence="6" id="KW-0464">Manganese</keyword>
<comment type="caution">
    <text evidence="12">The sequence shown here is derived from an EMBL/GenBank/DDBJ whole genome shotgun (WGS) entry which is preliminary data.</text>
</comment>
<feature type="binding site" evidence="6">
    <location>
        <position position="673"/>
    </location>
    <ligand>
        <name>Mg(2+)</name>
        <dbReference type="ChEBI" id="CHEBI:18420"/>
        <label>1</label>
    </ligand>
</feature>
<dbReference type="InterPro" id="IPR005135">
    <property type="entry name" value="Endo/exonuclease/phosphatase"/>
</dbReference>
<feature type="binding site" evidence="6">
    <location>
        <position position="675"/>
    </location>
    <ligand>
        <name>Mg(2+)</name>
        <dbReference type="ChEBI" id="CHEBI:18420"/>
        <label>1</label>
    </ligand>
</feature>
<sequence length="769" mass="87130">MPPKRKSSDKAAEVKSKKLKEEGTSSGEEETSVSTNAEDSEKKWNLKIGSWNVNGIRAWLTKNGFDYMKKENLDIFCLQETKCSDGKIPDECKIDGYFDYWNSAETEGYSGCALYSKTKPLSTHFLSLSLSLSHPLQNTVSLCVQDIFSFSLSLCKTHSLSLSLSLCKTHSLSLCKTHSLSLCKTHSLSLSLSLCKTHSLSLFSKTPFLSLSLSKTPSLSLSPKHPLSLSFQNTLSLSSKPFSSLSLQNFSLSLSVQDTFSLSLKNNFSVSLSMQDTLFLSLQNLFSLYLYLSLSPSPKHFFNSLYKTPSLSLCARHHLSLSLCKTPSLSLSVQNTFFFSLLFFFLSLSKHLFLSFSFSLQNTFFSLSLSFSLQNTFFSLSLSFSLQNTFFSLSLSLQNTFFFSLSLQNTFFFFFLSLQNTFFFFLSLQNTFFSLSLSKHLFSLSPKHLFFSLSLSKTPFFSLSLSKTPFFLSLSPKHLFFSLSLSLSKTPFFSLSLSPKHLFFFSLSLQNTFFFLSLSLQNTFFSLSLSLSKTPFFLSLSLSLSKTPFFLSLSLSFSLQNTFFSLPLSFFLSKTFFSLSIQSIFLYISLCLSLSVSPQNYFVEQTPKCIEKHDKEGRVITAEYDSFHLVTAYIPNAGKKLVRLDYRSKEWDVDFLEYLKKLDAKKPVILCGDLNVAHKEIDLKNPKTNKKNAGFTIEEREGFTKILDSGFVDSLLAKDVGWRLDYFVISEKLTSKLSFADEYVRHSMLYRGLQSSLPARHQNQGIYTI</sequence>
<dbReference type="EC" id="3.1.-.-" evidence="8"/>
<dbReference type="InterPro" id="IPR004808">
    <property type="entry name" value="AP_endonuc_1"/>
</dbReference>
<dbReference type="NCBIfam" id="TIGR00633">
    <property type="entry name" value="xth"/>
    <property type="match status" value="1"/>
</dbReference>
<proteinExistence type="inferred from homology"/>